<keyword evidence="1" id="KW-0812">Transmembrane</keyword>
<dbReference type="EMBL" id="CAJNOJ010000174">
    <property type="protein sequence ID" value="CAF1242990.1"/>
    <property type="molecule type" value="Genomic_DNA"/>
</dbReference>
<comment type="caution">
    <text evidence="3">The sequence shown here is derived from an EMBL/GenBank/DDBJ whole genome shotgun (WGS) entry which is preliminary data.</text>
</comment>
<evidence type="ECO:0000313" key="3">
    <source>
        <dbReference type="EMBL" id="CAF1242990.1"/>
    </source>
</evidence>
<feature type="transmembrane region" description="Helical" evidence="1">
    <location>
        <begin position="115"/>
        <end position="136"/>
    </location>
</feature>
<name>A0A814ZIY7_ADIRI</name>
<dbReference type="OrthoDB" id="10035464at2759"/>
<keyword evidence="1" id="KW-1133">Transmembrane helix</keyword>
<organism evidence="3 5">
    <name type="scientific">Adineta ricciae</name>
    <name type="common">Rotifer</name>
    <dbReference type="NCBI Taxonomy" id="249248"/>
    <lineage>
        <taxon>Eukaryota</taxon>
        <taxon>Metazoa</taxon>
        <taxon>Spiralia</taxon>
        <taxon>Gnathifera</taxon>
        <taxon>Rotifera</taxon>
        <taxon>Eurotatoria</taxon>
        <taxon>Bdelloidea</taxon>
        <taxon>Adinetida</taxon>
        <taxon>Adinetidae</taxon>
        <taxon>Adineta</taxon>
    </lineage>
</organism>
<dbReference type="Proteomes" id="UP000663852">
    <property type="component" value="Unassembled WGS sequence"/>
</dbReference>
<reference evidence="3" key="1">
    <citation type="submission" date="2021-02" db="EMBL/GenBank/DDBJ databases">
        <authorList>
            <person name="Nowell W R."/>
        </authorList>
    </citation>
    <scope>NUCLEOTIDE SEQUENCE</scope>
</reference>
<feature type="transmembrane region" description="Helical" evidence="1">
    <location>
        <begin position="156"/>
        <end position="186"/>
    </location>
</feature>
<keyword evidence="1" id="KW-0472">Membrane</keyword>
<dbReference type="AlphaFoldDB" id="A0A814ZIY7"/>
<evidence type="ECO:0000256" key="1">
    <source>
        <dbReference type="SAM" id="Phobius"/>
    </source>
</evidence>
<evidence type="ECO:0000313" key="2">
    <source>
        <dbReference type="EMBL" id="CAF0898268.1"/>
    </source>
</evidence>
<evidence type="ECO:0000313" key="5">
    <source>
        <dbReference type="Proteomes" id="UP000663852"/>
    </source>
</evidence>
<dbReference type="Proteomes" id="UP000663828">
    <property type="component" value="Unassembled WGS sequence"/>
</dbReference>
<dbReference type="EMBL" id="CAJNOR010000383">
    <property type="protein sequence ID" value="CAF0898268.1"/>
    <property type="molecule type" value="Genomic_DNA"/>
</dbReference>
<proteinExistence type="predicted"/>
<accession>A0A814ZIY7</accession>
<evidence type="ECO:0000313" key="4">
    <source>
        <dbReference type="Proteomes" id="UP000663828"/>
    </source>
</evidence>
<sequence length="201" mass="22871">MRIHRRDRTYWRSILGILEILIMACLLFGLICALIASNLWTEQANWLTQVCLDSTSNTYCGNLTSDFFKFFSASTVKIASITIFASCLFIITIFYSIHTFIGLRKRKTWKIITRLIGVFFTLLFLSILTISISAIYRESQFGNQYTSTSSSRVQIGAAYAMASLGLIAASLLLIDIICRLLTIGSVQKRQRRRKRRVNVIS</sequence>
<protein>
    <submittedName>
        <fullName evidence="3">Uncharacterized protein</fullName>
    </submittedName>
</protein>
<gene>
    <name evidence="3" type="ORF">EDS130_LOCUS27559</name>
    <name evidence="2" type="ORF">XAT740_LOCUS7882</name>
</gene>
<feature type="transmembrane region" description="Helical" evidence="1">
    <location>
        <begin position="20"/>
        <end position="40"/>
    </location>
</feature>
<keyword evidence="4" id="KW-1185">Reference proteome</keyword>
<feature type="transmembrane region" description="Helical" evidence="1">
    <location>
        <begin position="78"/>
        <end position="103"/>
    </location>
</feature>